<gene>
    <name evidence="1" type="ORF">GALL_520790</name>
</gene>
<accession>A0A1J5P6G4</accession>
<proteinExistence type="predicted"/>
<sequence length="129" mass="13533">MCLRRKIAAIDLNGALALATSFIPNQDSTVSSRMNGTQMKPAFCSHSEVACPAWTTCCGCPPKPSNSAVVMAYGTTSCIADTPRLPSPALMPRAKPLRACGKKKLMLAMLDAKLPPPKPLSSASASMIP</sequence>
<protein>
    <submittedName>
        <fullName evidence="1">Uncharacterized protein</fullName>
    </submittedName>
</protein>
<evidence type="ECO:0000313" key="1">
    <source>
        <dbReference type="EMBL" id="OIQ66352.1"/>
    </source>
</evidence>
<reference evidence="1" key="1">
    <citation type="submission" date="2016-10" db="EMBL/GenBank/DDBJ databases">
        <title>Sequence of Gallionella enrichment culture.</title>
        <authorList>
            <person name="Poehlein A."/>
            <person name="Muehling M."/>
            <person name="Daniel R."/>
        </authorList>
    </citation>
    <scope>NUCLEOTIDE SEQUENCE</scope>
</reference>
<dbReference type="AlphaFoldDB" id="A0A1J5P6G4"/>
<organism evidence="1">
    <name type="scientific">mine drainage metagenome</name>
    <dbReference type="NCBI Taxonomy" id="410659"/>
    <lineage>
        <taxon>unclassified sequences</taxon>
        <taxon>metagenomes</taxon>
        <taxon>ecological metagenomes</taxon>
    </lineage>
</organism>
<dbReference type="EMBL" id="MLJW01006667">
    <property type="protein sequence ID" value="OIQ66352.1"/>
    <property type="molecule type" value="Genomic_DNA"/>
</dbReference>
<comment type="caution">
    <text evidence="1">The sequence shown here is derived from an EMBL/GenBank/DDBJ whole genome shotgun (WGS) entry which is preliminary data.</text>
</comment>
<name>A0A1J5P6G4_9ZZZZ</name>